<dbReference type="AlphaFoldDB" id="A0AAW2CHG9"/>
<evidence type="ECO:0000256" key="1">
    <source>
        <dbReference type="SAM" id="MobiDB-lite"/>
    </source>
</evidence>
<organism evidence="3 4">
    <name type="scientific">Lithocarpus litseifolius</name>
    <dbReference type="NCBI Taxonomy" id="425828"/>
    <lineage>
        <taxon>Eukaryota</taxon>
        <taxon>Viridiplantae</taxon>
        <taxon>Streptophyta</taxon>
        <taxon>Embryophyta</taxon>
        <taxon>Tracheophyta</taxon>
        <taxon>Spermatophyta</taxon>
        <taxon>Magnoliopsida</taxon>
        <taxon>eudicotyledons</taxon>
        <taxon>Gunneridae</taxon>
        <taxon>Pentapetalae</taxon>
        <taxon>rosids</taxon>
        <taxon>fabids</taxon>
        <taxon>Fagales</taxon>
        <taxon>Fagaceae</taxon>
        <taxon>Lithocarpus</taxon>
    </lineage>
</organism>
<protein>
    <recommendedName>
        <fullName evidence="2">DUF4283 domain-containing protein</fullName>
    </recommendedName>
</protein>
<dbReference type="Pfam" id="PF14111">
    <property type="entry name" value="DUF4283"/>
    <property type="match status" value="1"/>
</dbReference>
<feature type="region of interest" description="Disordered" evidence="1">
    <location>
        <begin position="295"/>
        <end position="325"/>
    </location>
</feature>
<evidence type="ECO:0000259" key="2">
    <source>
        <dbReference type="Pfam" id="PF14111"/>
    </source>
</evidence>
<keyword evidence="4" id="KW-1185">Reference proteome</keyword>
<accession>A0AAW2CHG9</accession>
<proteinExistence type="predicted"/>
<dbReference type="Proteomes" id="UP001459277">
    <property type="component" value="Unassembled WGS sequence"/>
</dbReference>
<feature type="compositionally biased region" description="Basic and acidic residues" evidence="1">
    <location>
        <begin position="386"/>
        <end position="396"/>
    </location>
</feature>
<dbReference type="InterPro" id="IPR025558">
    <property type="entry name" value="DUF4283"/>
</dbReference>
<feature type="domain" description="DUF4283" evidence="2">
    <location>
        <begin position="113"/>
        <end position="193"/>
    </location>
</feature>
<dbReference type="EMBL" id="JAZDWU010000007">
    <property type="protein sequence ID" value="KAK9996644.1"/>
    <property type="molecule type" value="Genomic_DNA"/>
</dbReference>
<name>A0AAW2CHG9_9ROSI</name>
<dbReference type="InterPro" id="IPR040256">
    <property type="entry name" value="At4g02000-like"/>
</dbReference>
<reference evidence="3 4" key="1">
    <citation type="submission" date="2024-01" db="EMBL/GenBank/DDBJ databases">
        <title>A telomere-to-telomere, gap-free genome of sweet tea (Lithocarpus litseifolius).</title>
        <authorList>
            <person name="Zhou J."/>
        </authorList>
    </citation>
    <scope>NUCLEOTIDE SEQUENCE [LARGE SCALE GENOMIC DNA]</scope>
    <source>
        <strain evidence="3">Zhou-2022a</strain>
        <tissue evidence="3">Leaf</tissue>
    </source>
</reference>
<evidence type="ECO:0000313" key="3">
    <source>
        <dbReference type="EMBL" id="KAK9996644.1"/>
    </source>
</evidence>
<dbReference type="PANTHER" id="PTHR31286:SF99">
    <property type="entry name" value="DUF4283 DOMAIN-CONTAINING PROTEIN"/>
    <property type="match status" value="1"/>
</dbReference>
<gene>
    <name evidence="3" type="ORF">SO802_021330</name>
</gene>
<sequence>MALSANSPFLSREEEAELARSNKKVKDVHHANFNGDQGFSSSNLLLENGQVSPAVSFKEKLLGDIPGAYRQAFDFTEQMEFENEKEPMISVLREGMAAVNLSPEVKRRIRAPWLRALIVKVYGRKVGYNFLLSRIIALWKPTGKIDCVDLGNEFFLVRFSGKEDYNAVLEKGPWFIGEHFLSIRPWEPNFRPSTASVSSIAVWVRLNELPIEYYEAEVLKEIGRSIGNVLRIDTHTATEARGRYARICIQIFPAISNNKIFPVLSKSAAEPIIGQSSTSFTQSARLNNDSFPSFDPDFQFTSSAQPEMGNNAGRHGNGLVPPDNQQSLEVRLPANEEEREVGLPVSEAAILGQTVSKGGEEVGLEFSFPGNSNPSTSRGGALSNSVEKESGIKSSHEGVGNGIGNSSAAVKSGFRESTVNGVAEEYGMDIEGGGNIPSSC</sequence>
<evidence type="ECO:0000313" key="4">
    <source>
        <dbReference type="Proteomes" id="UP001459277"/>
    </source>
</evidence>
<dbReference type="PANTHER" id="PTHR31286">
    <property type="entry name" value="GLYCINE-RICH CELL WALL STRUCTURAL PROTEIN 1.8-LIKE"/>
    <property type="match status" value="1"/>
</dbReference>
<feature type="region of interest" description="Disordered" evidence="1">
    <location>
        <begin position="366"/>
        <end position="408"/>
    </location>
</feature>
<comment type="caution">
    <text evidence="3">The sequence shown here is derived from an EMBL/GenBank/DDBJ whole genome shotgun (WGS) entry which is preliminary data.</text>
</comment>
<feature type="compositionally biased region" description="Polar residues" evidence="1">
    <location>
        <begin position="369"/>
        <end position="385"/>
    </location>
</feature>